<proteinExistence type="predicted"/>
<keyword evidence="1" id="KW-0472">Membrane</keyword>
<feature type="transmembrane region" description="Helical" evidence="1">
    <location>
        <begin position="42"/>
        <end position="64"/>
    </location>
</feature>
<reference evidence="2 3" key="1">
    <citation type="submission" date="2022-11" db="EMBL/GenBank/DDBJ databases">
        <title>Genome sequencing of Acetobacter type strain.</title>
        <authorList>
            <person name="Heo J."/>
            <person name="Lee D."/>
            <person name="Han B.-H."/>
            <person name="Hong S.-B."/>
            <person name="Kwon S.-W."/>
        </authorList>
    </citation>
    <scope>NUCLEOTIDE SEQUENCE [LARGE SCALE GENOMIC DNA]</scope>
    <source>
        <strain evidence="2 3">KACC 21253</strain>
    </source>
</reference>
<feature type="transmembrane region" description="Helical" evidence="1">
    <location>
        <begin position="6"/>
        <end position="30"/>
    </location>
</feature>
<accession>A0ABT3QCT9</accession>
<evidence type="ECO:0008006" key="4">
    <source>
        <dbReference type="Google" id="ProtNLM"/>
    </source>
</evidence>
<protein>
    <recommendedName>
        <fullName evidence="4">Iron transporter</fullName>
    </recommendedName>
</protein>
<evidence type="ECO:0000313" key="2">
    <source>
        <dbReference type="EMBL" id="MCX2563103.1"/>
    </source>
</evidence>
<keyword evidence="1" id="KW-0812">Transmembrane</keyword>
<comment type="caution">
    <text evidence="2">The sequence shown here is derived from an EMBL/GenBank/DDBJ whole genome shotgun (WGS) entry which is preliminary data.</text>
</comment>
<dbReference type="RefSeq" id="WP_086634998.1">
    <property type="nucleotide sequence ID" value="NZ_JAERKX010000005.1"/>
</dbReference>
<name>A0ABT3QCT9_9PROT</name>
<keyword evidence="3" id="KW-1185">Reference proteome</keyword>
<organism evidence="2 3">
    <name type="scientific">Acetobacter thailandicus</name>
    <dbReference type="NCBI Taxonomy" id="1502842"/>
    <lineage>
        <taxon>Bacteria</taxon>
        <taxon>Pseudomonadati</taxon>
        <taxon>Pseudomonadota</taxon>
        <taxon>Alphaproteobacteria</taxon>
        <taxon>Acetobacterales</taxon>
        <taxon>Acetobacteraceae</taxon>
        <taxon>Acetobacter</taxon>
    </lineage>
</organism>
<sequence>MKHPGIVIAGRTTLALFGGYFAASSVFVFSDRFLISLGLPRAEAVSFGMMCVFITYLFFILWVFAVRNLWLPFFVFFVLINTAHRLSLHHGHGG</sequence>
<evidence type="ECO:0000256" key="1">
    <source>
        <dbReference type="SAM" id="Phobius"/>
    </source>
</evidence>
<keyword evidence="1" id="KW-1133">Transmembrane helix</keyword>
<dbReference type="Proteomes" id="UP001301152">
    <property type="component" value="Unassembled WGS sequence"/>
</dbReference>
<feature type="transmembrane region" description="Helical" evidence="1">
    <location>
        <begin position="70"/>
        <end position="88"/>
    </location>
</feature>
<dbReference type="EMBL" id="JAPIUZ010000001">
    <property type="protein sequence ID" value="MCX2563103.1"/>
    <property type="molecule type" value="Genomic_DNA"/>
</dbReference>
<evidence type="ECO:0000313" key="3">
    <source>
        <dbReference type="Proteomes" id="UP001301152"/>
    </source>
</evidence>
<gene>
    <name evidence="2" type="ORF">OQ497_03895</name>
</gene>